<reference evidence="1 2" key="1">
    <citation type="submission" date="2023-11" db="EMBL/GenBank/DDBJ databases">
        <title>MicrobeMod: A computational toolkit for identifying prokaryotic methylation and restriction-modification with nanopore sequencing.</title>
        <authorList>
            <person name="Crits-Christoph A."/>
            <person name="Kang S.C."/>
            <person name="Lee H."/>
            <person name="Ostrov N."/>
        </authorList>
    </citation>
    <scope>NUCLEOTIDE SEQUENCE [LARGE SCALE GENOMIC DNA]</scope>
    <source>
        <strain evidence="1 2">DSMZ 700</strain>
    </source>
</reference>
<dbReference type="AlphaFoldDB" id="A0AAW9DT63"/>
<keyword evidence="2" id="KW-1185">Reference proteome</keyword>
<dbReference type="EMBL" id="JAWXYB010000018">
    <property type="protein sequence ID" value="MDX5931831.1"/>
    <property type="molecule type" value="Genomic_DNA"/>
</dbReference>
<evidence type="ECO:0000313" key="1">
    <source>
        <dbReference type="EMBL" id="MDX5931831.1"/>
    </source>
</evidence>
<organism evidence="1 2">
    <name type="scientific">Acidiphilium acidophilum</name>
    <name type="common">Thiobacillus acidophilus</name>
    <dbReference type="NCBI Taxonomy" id="76588"/>
    <lineage>
        <taxon>Bacteria</taxon>
        <taxon>Pseudomonadati</taxon>
        <taxon>Pseudomonadota</taxon>
        <taxon>Alphaproteobacteria</taxon>
        <taxon>Acetobacterales</taxon>
        <taxon>Acidocellaceae</taxon>
        <taxon>Acidiphilium</taxon>
    </lineage>
</organism>
<sequence length="99" mass="9969">MPQYPLDIPLGTKPGTPITASTGTQVKTGGGVFLGFSVLAGGSGWVATVYDGTSTSGKMIAVASLNDAGPVEYTPIRFVNGLFIETAGTAPGSVVPAYF</sequence>
<name>A0AAW9DT63_ACIAO</name>
<dbReference type="Proteomes" id="UP001279553">
    <property type="component" value="Unassembled WGS sequence"/>
</dbReference>
<protein>
    <submittedName>
        <fullName evidence="1">Uncharacterized protein</fullName>
    </submittedName>
</protein>
<dbReference type="RefSeq" id="WP_319614713.1">
    <property type="nucleotide sequence ID" value="NZ_JAWXYB010000018.1"/>
</dbReference>
<accession>A0AAW9DT63</accession>
<proteinExistence type="predicted"/>
<gene>
    <name evidence="1" type="ORF">SIL87_13770</name>
</gene>
<evidence type="ECO:0000313" key="2">
    <source>
        <dbReference type="Proteomes" id="UP001279553"/>
    </source>
</evidence>
<comment type="caution">
    <text evidence="1">The sequence shown here is derived from an EMBL/GenBank/DDBJ whole genome shotgun (WGS) entry which is preliminary data.</text>
</comment>